<feature type="compositionally biased region" description="Polar residues" evidence="1">
    <location>
        <begin position="1"/>
        <end position="14"/>
    </location>
</feature>
<accession>A0A0G3H357</accession>
<feature type="region of interest" description="Disordered" evidence="1">
    <location>
        <begin position="1"/>
        <end position="44"/>
    </location>
</feature>
<dbReference type="RefSeq" id="WP_236690128.1">
    <property type="nucleotide sequence ID" value="NZ_CP011542.1"/>
</dbReference>
<gene>
    <name evidence="2" type="ORF">CMUST_14360</name>
</gene>
<sequence length="78" mass="8815">MNNNSIPQTGQQREIAQHREEKRHEKNETANRGPLQTEHGVTTIEENVVAKIAGMATREVPGVYDMGNAARRAYRPYP</sequence>
<reference evidence="3" key="2">
    <citation type="submission" date="2015-05" db="EMBL/GenBank/DDBJ databases">
        <title>Complete genome sequence of Corynebacterium mustelae DSM 45274, isolated from various tissues of a male ferret with lethal sepsis.</title>
        <authorList>
            <person name="Ruckert C."/>
            <person name="Albersmeier A."/>
            <person name="Winkler A."/>
            <person name="Tauch A."/>
        </authorList>
    </citation>
    <scope>NUCLEOTIDE SEQUENCE [LARGE SCALE GENOMIC DNA]</scope>
    <source>
        <strain evidence="3">DSM 45274</strain>
    </source>
</reference>
<dbReference type="AlphaFoldDB" id="A0A0G3H357"/>
<reference evidence="2 3" key="1">
    <citation type="journal article" date="2015" name="Genome Announc.">
        <title>Complete Genome Sequence of the Type Strain Corynebacterium mustelae DSM 45274, Isolated from Various Tissues of a Male Ferret with Lethal Sepsis.</title>
        <authorList>
            <person name="Ruckert C."/>
            <person name="Eimer J."/>
            <person name="Winkler A."/>
            <person name="Tauch A."/>
        </authorList>
    </citation>
    <scope>NUCLEOTIDE SEQUENCE [LARGE SCALE GENOMIC DNA]</scope>
    <source>
        <strain evidence="2 3">DSM 45274</strain>
    </source>
</reference>
<organism evidence="2 3">
    <name type="scientific">Corynebacterium mustelae</name>
    <dbReference type="NCBI Taxonomy" id="571915"/>
    <lineage>
        <taxon>Bacteria</taxon>
        <taxon>Bacillati</taxon>
        <taxon>Actinomycetota</taxon>
        <taxon>Actinomycetes</taxon>
        <taxon>Mycobacteriales</taxon>
        <taxon>Corynebacteriaceae</taxon>
        <taxon>Corynebacterium</taxon>
    </lineage>
</organism>
<name>A0A0G3H357_9CORY</name>
<protein>
    <submittedName>
        <fullName evidence="2">Asp23 family</fullName>
    </submittedName>
</protein>
<evidence type="ECO:0000313" key="3">
    <source>
        <dbReference type="Proteomes" id="UP000035199"/>
    </source>
</evidence>
<evidence type="ECO:0000256" key="1">
    <source>
        <dbReference type="SAM" id="MobiDB-lite"/>
    </source>
</evidence>
<feature type="compositionally biased region" description="Basic and acidic residues" evidence="1">
    <location>
        <begin position="15"/>
        <end position="29"/>
    </location>
</feature>
<keyword evidence="3" id="KW-1185">Reference proteome</keyword>
<dbReference type="PATRIC" id="fig|571915.4.peg.3084"/>
<dbReference type="EMBL" id="CP011542">
    <property type="protein sequence ID" value="AKK07165.1"/>
    <property type="molecule type" value="Genomic_DNA"/>
</dbReference>
<dbReference type="STRING" id="571915.CMUST_14360"/>
<evidence type="ECO:0000313" key="2">
    <source>
        <dbReference type="EMBL" id="AKK07165.1"/>
    </source>
</evidence>
<dbReference type="Proteomes" id="UP000035199">
    <property type="component" value="Chromosome"/>
</dbReference>
<dbReference type="KEGG" id="cmv:CMUST_14360"/>
<proteinExistence type="predicted"/>